<keyword evidence="4" id="KW-0479">Metal-binding</keyword>
<keyword evidence="3" id="KW-0645">Protease</keyword>
<dbReference type="PANTHER" id="PTHR43690">
    <property type="entry name" value="NARDILYSIN"/>
    <property type="match status" value="1"/>
</dbReference>
<accession>A0ABW4MZI7</accession>
<evidence type="ECO:0000313" key="12">
    <source>
        <dbReference type="EMBL" id="MFD1783240.1"/>
    </source>
</evidence>
<evidence type="ECO:0000256" key="4">
    <source>
        <dbReference type="ARBA" id="ARBA00022723"/>
    </source>
</evidence>
<feature type="domain" description="Peptidase M16 N-terminal" evidence="10">
    <location>
        <begin position="56"/>
        <end position="176"/>
    </location>
</feature>
<evidence type="ECO:0000259" key="10">
    <source>
        <dbReference type="Pfam" id="PF00675"/>
    </source>
</evidence>
<evidence type="ECO:0000256" key="1">
    <source>
        <dbReference type="ARBA" id="ARBA00001947"/>
    </source>
</evidence>
<evidence type="ECO:0000256" key="5">
    <source>
        <dbReference type="ARBA" id="ARBA00022801"/>
    </source>
</evidence>
<dbReference type="RefSeq" id="WP_377284384.1">
    <property type="nucleotide sequence ID" value="NZ_JBHRSI010000015.1"/>
</dbReference>
<sequence length="947" mass="102723">MIKRRIGALAAALVLGLTGAGAGQALAAPPVWTHEASDLSPHPRATFGRLPNGFRYVILPNTSPAKGASLRLRLDVGSLHEADNERGLAHFLEHMAFAGSKNVPPGELFRSLERIGVRKGDGVNAFTSSTQTTYNMDLPLADEASLDIALKLMREVGALTLDPKAIDAERLVVLNEKRLREGPMTQLTVDQFAYWFPGRRAGDRLPIGTEEVIRTAPYERIRDFYRRYYRPDRAVLVIVGDIEPAKVEAKVRALFADWQAEGPAGEEPELGAPGARKATAKVFVEGALPPRVSLAWMRPYDPSPQTMGSIRAMIAEYLGLAVLNRRLERQASGASPPFTAALAQREDALRSGRMTVMQASAPADGRAALQALILAQRQLLEHGVSQAELQVEIADWRARLQNRAYGTVTEPSGRLADEILQTLEENGVFTSSEQDIVIFDEAVKGMKPADVEAALRSAFSGEGPLVTVVTPFSVEGGEETVLAAVHEAQIRPVAPPSVQAKAWAYKSFGQPGKVATQRKIEDLEATLVTFANGVRLTVKPTKFRTGQVLVGVRIGEGRLALPADRSSPDWAATAFVLGGLKAMSYDDVTLALAGKVWSVSPSITDNAFRLDGSTRPEDFETQLQLMAAYVADPGWRAEAFERVRSQLGVNISRMDGTPGGILQRQVRTLMRSGDRRWAQPTAVEIRAARLDELKAALGPQLASGELEVTVVGDVTAEEAIAAVGRTFGALPPRAKPANGTTLAKGPTFPGKPPTPIKLQHYGRADQSLALTAWPLPDFFADPQGARTMRVLEQVIALRLFDRLRGEQGLAYATETEMLSSEVFSGYGYLMAMAEVKPQDGDKVFAGISAIVADLRAREITADELERAKRPRVEEYAAGRQTNAYWLAALAGVHEDPRRIESARTLLPQIQAVTPADLRAAAQRYLTEEKAWKAHIVPVGQNQTAAVL</sequence>
<evidence type="ECO:0000256" key="8">
    <source>
        <dbReference type="RuleBase" id="RU004447"/>
    </source>
</evidence>
<evidence type="ECO:0000256" key="7">
    <source>
        <dbReference type="ARBA" id="ARBA00023049"/>
    </source>
</evidence>
<evidence type="ECO:0000256" key="3">
    <source>
        <dbReference type="ARBA" id="ARBA00022670"/>
    </source>
</evidence>
<feature type="chain" id="PRO_5046715389" evidence="9">
    <location>
        <begin position="28"/>
        <end position="947"/>
    </location>
</feature>
<keyword evidence="6" id="KW-0862">Zinc</keyword>
<name>A0ABW4MZI7_9CAUL</name>
<evidence type="ECO:0000259" key="11">
    <source>
        <dbReference type="Pfam" id="PF05193"/>
    </source>
</evidence>
<keyword evidence="9" id="KW-0732">Signal</keyword>
<gene>
    <name evidence="12" type="ORF">ACFSC0_07525</name>
</gene>
<evidence type="ECO:0000256" key="6">
    <source>
        <dbReference type="ARBA" id="ARBA00022833"/>
    </source>
</evidence>
<keyword evidence="13" id="KW-1185">Reference proteome</keyword>
<keyword evidence="7" id="KW-0482">Metalloprotease</keyword>
<evidence type="ECO:0000256" key="9">
    <source>
        <dbReference type="SAM" id="SignalP"/>
    </source>
</evidence>
<feature type="domain" description="Peptidase M16 C-terminal" evidence="11">
    <location>
        <begin position="706"/>
        <end position="869"/>
    </location>
</feature>
<dbReference type="PANTHER" id="PTHR43690:SF17">
    <property type="entry name" value="PROTEIN YHJJ"/>
    <property type="match status" value="1"/>
</dbReference>
<dbReference type="Gene3D" id="3.30.830.10">
    <property type="entry name" value="Metalloenzyme, LuxS/M16 peptidase-like"/>
    <property type="match status" value="4"/>
</dbReference>
<keyword evidence="5" id="KW-0378">Hydrolase</keyword>
<dbReference type="InterPro" id="IPR007863">
    <property type="entry name" value="Peptidase_M16_C"/>
</dbReference>
<comment type="similarity">
    <text evidence="2 8">Belongs to the peptidase M16 family.</text>
</comment>
<dbReference type="SUPFAM" id="SSF63411">
    <property type="entry name" value="LuxS/MPP-like metallohydrolase"/>
    <property type="match status" value="4"/>
</dbReference>
<reference evidence="13" key="1">
    <citation type="journal article" date="2019" name="Int. J. Syst. Evol. Microbiol.">
        <title>The Global Catalogue of Microorganisms (GCM) 10K type strain sequencing project: providing services to taxonomists for standard genome sequencing and annotation.</title>
        <authorList>
            <consortium name="The Broad Institute Genomics Platform"/>
            <consortium name="The Broad Institute Genome Sequencing Center for Infectious Disease"/>
            <person name="Wu L."/>
            <person name="Ma J."/>
        </authorList>
    </citation>
    <scope>NUCLEOTIDE SEQUENCE [LARGE SCALE GENOMIC DNA]</scope>
    <source>
        <strain evidence="13">DFY28</strain>
    </source>
</reference>
<comment type="cofactor">
    <cofactor evidence="1">
        <name>Zn(2+)</name>
        <dbReference type="ChEBI" id="CHEBI:29105"/>
    </cofactor>
</comment>
<comment type="caution">
    <text evidence="12">The sequence shown here is derived from an EMBL/GenBank/DDBJ whole genome shotgun (WGS) entry which is preliminary data.</text>
</comment>
<dbReference type="InterPro" id="IPR011249">
    <property type="entry name" value="Metalloenz_LuxS/M16"/>
</dbReference>
<protein>
    <submittedName>
        <fullName evidence="12">M16 family metallopeptidase</fullName>
    </submittedName>
</protein>
<organism evidence="12 13">
    <name type="scientific">Phenylobacterium terrae</name>
    <dbReference type="NCBI Taxonomy" id="2665495"/>
    <lineage>
        <taxon>Bacteria</taxon>
        <taxon>Pseudomonadati</taxon>
        <taxon>Pseudomonadota</taxon>
        <taxon>Alphaproteobacteria</taxon>
        <taxon>Caulobacterales</taxon>
        <taxon>Caulobacteraceae</taxon>
        <taxon>Phenylobacterium</taxon>
    </lineage>
</organism>
<dbReference type="InterPro" id="IPR011765">
    <property type="entry name" value="Pept_M16_N"/>
</dbReference>
<evidence type="ECO:0000256" key="2">
    <source>
        <dbReference type="ARBA" id="ARBA00007261"/>
    </source>
</evidence>
<dbReference type="Pfam" id="PF00675">
    <property type="entry name" value="Peptidase_M16"/>
    <property type="match status" value="1"/>
</dbReference>
<dbReference type="InterPro" id="IPR050626">
    <property type="entry name" value="Peptidase_M16"/>
</dbReference>
<feature type="domain" description="Peptidase M16 C-terminal" evidence="11">
    <location>
        <begin position="218"/>
        <end position="312"/>
    </location>
</feature>
<dbReference type="EMBL" id="JBHUEY010000001">
    <property type="protein sequence ID" value="MFD1783240.1"/>
    <property type="molecule type" value="Genomic_DNA"/>
</dbReference>
<dbReference type="Proteomes" id="UP001597237">
    <property type="component" value="Unassembled WGS sequence"/>
</dbReference>
<proteinExistence type="inferred from homology"/>
<evidence type="ECO:0000313" key="13">
    <source>
        <dbReference type="Proteomes" id="UP001597237"/>
    </source>
</evidence>
<dbReference type="PROSITE" id="PS00143">
    <property type="entry name" value="INSULINASE"/>
    <property type="match status" value="1"/>
</dbReference>
<dbReference type="Pfam" id="PF05193">
    <property type="entry name" value="Peptidase_M16_C"/>
    <property type="match status" value="2"/>
</dbReference>
<dbReference type="InterPro" id="IPR001431">
    <property type="entry name" value="Pept_M16_Zn_BS"/>
</dbReference>
<feature type="signal peptide" evidence="9">
    <location>
        <begin position="1"/>
        <end position="27"/>
    </location>
</feature>